<feature type="region of interest" description="Disordered" evidence="1">
    <location>
        <begin position="101"/>
        <end position="122"/>
    </location>
</feature>
<keyword evidence="5" id="KW-1185">Reference proteome</keyword>
<sequence>MTFTIRRHRAALLAVGTAAAAVLAVGGIALATASPGDAGHTAASQVLGHDWKLVAGQTISREQAIDAARQAVPGATVEDTDLDDDRGTTVWEVDVRDAQGVESEVHVDANSGKVLSVEPDDD</sequence>
<evidence type="ECO:0000313" key="5">
    <source>
        <dbReference type="Proteomes" id="UP000694257"/>
    </source>
</evidence>
<name>A0ABX8S3B0_NOCIO</name>
<proteinExistence type="predicted"/>
<feature type="signal peptide" evidence="2">
    <location>
        <begin position="1"/>
        <end position="31"/>
    </location>
</feature>
<dbReference type="Proteomes" id="UP000694257">
    <property type="component" value="Chromosome"/>
</dbReference>
<gene>
    <name evidence="4" type="ORF">KV110_15765</name>
</gene>
<evidence type="ECO:0000256" key="2">
    <source>
        <dbReference type="SAM" id="SignalP"/>
    </source>
</evidence>
<keyword evidence="2" id="KW-0732">Signal</keyword>
<evidence type="ECO:0000313" key="4">
    <source>
        <dbReference type="EMBL" id="QXN94381.1"/>
    </source>
</evidence>
<protein>
    <submittedName>
        <fullName evidence="4">PepSY domain-containing protein</fullName>
    </submittedName>
</protein>
<dbReference type="Pfam" id="PF03413">
    <property type="entry name" value="PepSY"/>
    <property type="match status" value="1"/>
</dbReference>
<dbReference type="RefSeq" id="WP_218476899.1">
    <property type="nucleotide sequence ID" value="NZ_BAABJN010000015.1"/>
</dbReference>
<feature type="chain" id="PRO_5045148313" evidence="2">
    <location>
        <begin position="32"/>
        <end position="122"/>
    </location>
</feature>
<organism evidence="4 5">
    <name type="scientific">Nocardia iowensis</name>
    <dbReference type="NCBI Taxonomy" id="204891"/>
    <lineage>
        <taxon>Bacteria</taxon>
        <taxon>Bacillati</taxon>
        <taxon>Actinomycetota</taxon>
        <taxon>Actinomycetes</taxon>
        <taxon>Mycobacteriales</taxon>
        <taxon>Nocardiaceae</taxon>
        <taxon>Nocardia</taxon>
    </lineage>
</organism>
<dbReference type="EMBL" id="CP078145">
    <property type="protein sequence ID" value="QXN94381.1"/>
    <property type="molecule type" value="Genomic_DNA"/>
</dbReference>
<evidence type="ECO:0000259" key="3">
    <source>
        <dbReference type="Pfam" id="PF03413"/>
    </source>
</evidence>
<evidence type="ECO:0000256" key="1">
    <source>
        <dbReference type="SAM" id="MobiDB-lite"/>
    </source>
</evidence>
<accession>A0ABX8S3B0</accession>
<feature type="domain" description="PepSY" evidence="3">
    <location>
        <begin position="59"/>
        <end position="118"/>
    </location>
</feature>
<dbReference type="InterPro" id="IPR025711">
    <property type="entry name" value="PepSY"/>
</dbReference>
<reference evidence="4 5" key="1">
    <citation type="submission" date="2021-07" db="EMBL/GenBank/DDBJ databases">
        <title>Whole Genome Sequence of Nocardia Iowensis.</title>
        <authorList>
            <person name="Lamm A."/>
            <person name="Collins-Fairclough A.M."/>
            <person name="Bunk B."/>
            <person name="Sproer C."/>
        </authorList>
    </citation>
    <scope>NUCLEOTIDE SEQUENCE [LARGE SCALE GENOMIC DNA]</scope>
    <source>
        <strain evidence="4 5">NRRL 5646</strain>
    </source>
</reference>